<dbReference type="GO" id="GO:0004659">
    <property type="term" value="F:prenyltransferase activity"/>
    <property type="evidence" value="ECO:0007669"/>
    <property type="project" value="InterPro"/>
</dbReference>
<dbReference type="EMBL" id="JANJYJ010000004">
    <property type="protein sequence ID" value="KAK3218476.1"/>
    <property type="molecule type" value="Genomic_DNA"/>
</dbReference>
<dbReference type="AlphaFoldDB" id="A0AAE0AI93"/>
<accession>A0AAE0AI93</accession>
<keyword evidence="3 7" id="KW-0808">Transferase</keyword>
<dbReference type="Proteomes" id="UP001281410">
    <property type="component" value="Unassembled WGS sequence"/>
</dbReference>
<dbReference type="SUPFAM" id="SSF48576">
    <property type="entry name" value="Terpenoid synthases"/>
    <property type="match status" value="1"/>
</dbReference>
<evidence type="ECO:0000256" key="4">
    <source>
        <dbReference type="ARBA" id="ARBA00022723"/>
    </source>
</evidence>
<keyword evidence="5" id="KW-0460">Magnesium</keyword>
<name>A0AAE0AI93_9ROSI</name>
<reference evidence="9" key="1">
    <citation type="journal article" date="2023" name="Plant J.">
        <title>Genome sequences and population genomics provide insights into the demographic history, inbreeding, and mutation load of two 'living fossil' tree species of Dipteronia.</title>
        <authorList>
            <person name="Feng Y."/>
            <person name="Comes H.P."/>
            <person name="Chen J."/>
            <person name="Zhu S."/>
            <person name="Lu R."/>
            <person name="Zhang X."/>
            <person name="Li P."/>
            <person name="Qiu J."/>
            <person name="Olsen K.M."/>
            <person name="Qiu Y."/>
        </authorList>
    </citation>
    <scope>NUCLEOTIDE SEQUENCE</scope>
    <source>
        <strain evidence="9">NBL</strain>
    </source>
</reference>
<dbReference type="Gene3D" id="1.10.600.10">
    <property type="entry name" value="Farnesyl Diphosphate Synthase"/>
    <property type="match status" value="1"/>
</dbReference>
<evidence type="ECO:0000313" key="9">
    <source>
        <dbReference type="EMBL" id="KAK3218476.1"/>
    </source>
</evidence>
<evidence type="ECO:0000256" key="6">
    <source>
        <dbReference type="ARBA" id="ARBA00023229"/>
    </source>
</evidence>
<evidence type="ECO:0000256" key="3">
    <source>
        <dbReference type="ARBA" id="ARBA00022679"/>
    </source>
</evidence>
<evidence type="ECO:0000256" key="2">
    <source>
        <dbReference type="ARBA" id="ARBA00006706"/>
    </source>
</evidence>
<evidence type="ECO:0000313" key="10">
    <source>
        <dbReference type="Proteomes" id="UP001281410"/>
    </source>
</evidence>
<protein>
    <recommendedName>
        <fullName evidence="8">Ribonuclease II winged helix domain-containing protein</fullName>
    </recommendedName>
</protein>
<proteinExistence type="inferred from homology"/>
<organism evidence="9 10">
    <name type="scientific">Dipteronia sinensis</name>
    <dbReference type="NCBI Taxonomy" id="43782"/>
    <lineage>
        <taxon>Eukaryota</taxon>
        <taxon>Viridiplantae</taxon>
        <taxon>Streptophyta</taxon>
        <taxon>Embryophyta</taxon>
        <taxon>Tracheophyta</taxon>
        <taxon>Spermatophyta</taxon>
        <taxon>Magnoliopsida</taxon>
        <taxon>eudicotyledons</taxon>
        <taxon>Gunneridae</taxon>
        <taxon>Pentapetalae</taxon>
        <taxon>rosids</taxon>
        <taxon>malvids</taxon>
        <taxon>Sapindales</taxon>
        <taxon>Sapindaceae</taxon>
        <taxon>Hippocastanoideae</taxon>
        <taxon>Acereae</taxon>
        <taxon>Dipteronia</taxon>
    </lineage>
</organism>
<dbReference type="GO" id="GO:0046872">
    <property type="term" value="F:metal ion binding"/>
    <property type="evidence" value="ECO:0007669"/>
    <property type="project" value="UniProtKB-KW"/>
</dbReference>
<keyword evidence="10" id="KW-1185">Reference proteome</keyword>
<dbReference type="GO" id="GO:0008299">
    <property type="term" value="P:isoprenoid biosynthetic process"/>
    <property type="evidence" value="ECO:0007669"/>
    <property type="project" value="UniProtKB-KW"/>
</dbReference>
<feature type="domain" description="Ribonuclease II winged helix" evidence="8">
    <location>
        <begin position="192"/>
        <end position="251"/>
    </location>
</feature>
<dbReference type="InterPro" id="IPR008949">
    <property type="entry name" value="Isoprenoid_synthase_dom_sf"/>
</dbReference>
<dbReference type="Pfam" id="PF25255">
    <property type="entry name" value="WHD_RNase_II"/>
    <property type="match status" value="1"/>
</dbReference>
<comment type="cofactor">
    <cofactor evidence="1">
        <name>Mg(2+)</name>
        <dbReference type="ChEBI" id="CHEBI:18420"/>
    </cofactor>
</comment>
<comment type="similarity">
    <text evidence="2 7">Belongs to the FPP/GGPP synthase family.</text>
</comment>
<keyword evidence="4" id="KW-0479">Metal-binding</keyword>
<keyword evidence="6" id="KW-0414">Isoprene biosynthesis</keyword>
<sequence length="422" mass="46585">MGLTGPGRPELPPLHEAMIYSLLAGGKRVHPILCIASCELVGGEESLAIPMACALEMIHTMSLIHDDLPCMDDDDLGRGKPTNHKTFGKDTAILDGDAFLSLAFEHVAAMTVNISAERVVRAIAEMGSAVGSQWLVAGQIVNLASEGKDASLSDWSTFIYPRTAGKDLVSDKATYPKLMGIENAKKFAGELKTQDNLDPALLEFAWVELAEKNKSSVSAEELAEMIFGSAEPLESYCANFLQSKDEIYFSERFSRFIQLNRMYEAAEKELKEFAQMSAKPPKSSWMVNDKVGHKIESLQAYSLLMHVCQDYDLKKTAGAVLKAFGLAVLKAFGLAVLKAFGLAKTASSAVNLLIDNLDFLKVNIRTDHTENEKRLYQLLKVFWTDSFDVDELNRKDLKVYAIDVDEADHKLKNFLILSQAMS</sequence>
<dbReference type="PANTHER" id="PTHR43281">
    <property type="entry name" value="FARNESYL DIPHOSPHATE SYNTHASE"/>
    <property type="match status" value="1"/>
</dbReference>
<dbReference type="InterPro" id="IPR057324">
    <property type="entry name" value="WH_RNase_II"/>
</dbReference>
<comment type="caution">
    <text evidence="9">The sequence shown here is derived from an EMBL/GenBank/DDBJ whole genome shotgun (WGS) entry which is preliminary data.</text>
</comment>
<dbReference type="Pfam" id="PF00348">
    <property type="entry name" value="polyprenyl_synt"/>
    <property type="match status" value="1"/>
</dbReference>
<evidence type="ECO:0000256" key="7">
    <source>
        <dbReference type="RuleBase" id="RU004466"/>
    </source>
</evidence>
<dbReference type="PANTHER" id="PTHR43281:SF1">
    <property type="entry name" value="FARNESYL DIPHOSPHATE SYNTHASE"/>
    <property type="match status" value="1"/>
</dbReference>
<evidence type="ECO:0000256" key="1">
    <source>
        <dbReference type="ARBA" id="ARBA00001946"/>
    </source>
</evidence>
<gene>
    <name evidence="9" type="ORF">Dsin_012446</name>
</gene>
<evidence type="ECO:0000256" key="5">
    <source>
        <dbReference type="ARBA" id="ARBA00022842"/>
    </source>
</evidence>
<evidence type="ECO:0000259" key="8">
    <source>
        <dbReference type="Pfam" id="PF25255"/>
    </source>
</evidence>
<dbReference type="InterPro" id="IPR000092">
    <property type="entry name" value="Polyprenyl_synt"/>
</dbReference>